<dbReference type="GO" id="GO:0046983">
    <property type="term" value="F:protein dimerization activity"/>
    <property type="evidence" value="ECO:0007669"/>
    <property type="project" value="InterPro"/>
</dbReference>
<comment type="caution">
    <text evidence="2">The sequence shown here is derived from an EMBL/GenBank/DDBJ whole genome shotgun (WGS) entry which is preliminary data.</text>
</comment>
<gene>
    <name evidence="2" type="ORF">RF55_10622</name>
</gene>
<dbReference type="EMBL" id="LBMM01007456">
    <property type="protein sequence ID" value="KMQ89719.1"/>
    <property type="molecule type" value="Genomic_DNA"/>
</dbReference>
<reference evidence="2 3" key="1">
    <citation type="submission" date="2015-04" db="EMBL/GenBank/DDBJ databases">
        <title>Lasius niger genome sequencing.</title>
        <authorList>
            <person name="Konorov E.A."/>
            <person name="Nikitin M.A."/>
            <person name="Kirill M.V."/>
            <person name="Chang P."/>
        </authorList>
    </citation>
    <scope>NUCLEOTIDE SEQUENCE [LARGE SCALE GENOMIC DNA]</scope>
    <source>
        <tissue evidence="2">Whole</tissue>
    </source>
</reference>
<dbReference type="SUPFAM" id="SSF53098">
    <property type="entry name" value="Ribonuclease H-like"/>
    <property type="match status" value="1"/>
</dbReference>
<proteinExistence type="predicted"/>
<feature type="domain" description="HAT C-terminal dimerisation" evidence="1">
    <location>
        <begin position="18"/>
        <end position="76"/>
    </location>
</feature>
<dbReference type="InterPro" id="IPR008906">
    <property type="entry name" value="HATC_C_dom"/>
</dbReference>
<name>A0A0J7KHK9_LASNI</name>
<dbReference type="PaxDb" id="67767-A0A0J7KHK9"/>
<sequence>MSQAAASIPLFSQAIIHLNSYLEEPILAEDEDVIKFWISYIKCDALREIALKYLSVPTTSKPSKRVHSIAKNTITDDVLD</sequence>
<dbReference type="InterPro" id="IPR012337">
    <property type="entry name" value="RNaseH-like_sf"/>
</dbReference>
<evidence type="ECO:0000259" key="1">
    <source>
        <dbReference type="Pfam" id="PF05699"/>
    </source>
</evidence>
<dbReference type="Proteomes" id="UP000036403">
    <property type="component" value="Unassembled WGS sequence"/>
</dbReference>
<evidence type="ECO:0000313" key="3">
    <source>
        <dbReference type="Proteomes" id="UP000036403"/>
    </source>
</evidence>
<protein>
    <submittedName>
        <fullName evidence="2">Zinc finger bed domain-containing protein 1-like protein</fullName>
    </submittedName>
</protein>
<keyword evidence="3" id="KW-1185">Reference proteome</keyword>
<evidence type="ECO:0000313" key="2">
    <source>
        <dbReference type="EMBL" id="KMQ89719.1"/>
    </source>
</evidence>
<organism evidence="2 3">
    <name type="scientific">Lasius niger</name>
    <name type="common">Black garden ant</name>
    <dbReference type="NCBI Taxonomy" id="67767"/>
    <lineage>
        <taxon>Eukaryota</taxon>
        <taxon>Metazoa</taxon>
        <taxon>Ecdysozoa</taxon>
        <taxon>Arthropoda</taxon>
        <taxon>Hexapoda</taxon>
        <taxon>Insecta</taxon>
        <taxon>Pterygota</taxon>
        <taxon>Neoptera</taxon>
        <taxon>Endopterygota</taxon>
        <taxon>Hymenoptera</taxon>
        <taxon>Apocrita</taxon>
        <taxon>Aculeata</taxon>
        <taxon>Formicoidea</taxon>
        <taxon>Formicidae</taxon>
        <taxon>Formicinae</taxon>
        <taxon>Lasius</taxon>
        <taxon>Lasius</taxon>
    </lineage>
</organism>
<dbReference type="AlphaFoldDB" id="A0A0J7KHK9"/>
<dbReference type="Pfam" id="PF05699">
    <property type="entry name" value="Dimer_Tnp_hAT"/>
    <property type="match status" value="1"/>
</dbReference>
<accession>A0A0J7KHK9</accession>